<feature type="domain" description="Thioredoxin-like fold" evidence="2">
    <location>
        <begin position="110"/>
        <end position="264"/>
    </location>
</feature>
<dbReference type="CDD" id="cd03023">
    <property type="entry name" value="DsbA_Com1_like"/>
    <property type="match status" value="1"/>
</dbReference>
<keyword evidence="1" id="KW-0812">Transmembrane</keyword>
<evidence type="ECO:0000256" key="1">
    <source>
        <dbReference type="SAM" id="Phobius"/>
    </source>
</evidence>
<keyword evidence="4" id="KW-1185">Reference proteome</keyword>
<evidence type="ECO:0000259" key="2">
    <source>
        <dbReference type="Pfam" id="PF13462"/>
    </source>
</evidence>
<keyword evidence="1" id="KW-0472">Membrane</keyword>
<dbReference type="EMBL" id="CP029077">
    <property type="protein sequence ID" value="QED23806.1"/>
    <property type="molecule type" value="Genomic_DNA"/>
</dbReference>
<protein>
    <submittedName>
        <fullName evidence="3">DsbD-like disulfide bond formation protein</fullName>
    </submittedName>
</protein>
<reference evidence="3 4" key="1">
    <citation type="journal article" date="2019" name="ISME J.">
        <title>Deianiraea, an extracellular bacterium associated with the ciliate Paramecium, suggests an alternative scenario for the evolution of Rickettsiales.</title>
        <authorList>
            <person name="Castelli M."/>
            <person name="Sabaneyeva E."/>
            <person name="Lanzoni O."/>
            <person name="Lebedeva N."/>
            <person name="Floriano A.M."/>
            <person name="Gaiarsa S."/>
            <person name="Benken K."/>
            <person name="Modeo L."/>
            <person name="Bandi C."/>
            <person name="Potekhin A."/>
            <person name="Sassera D."/>
            <person name="Petroni G."/>
        </authorList>
    </citation>
    <scope>NUCLEOTIDE SEQUENCE [LARGE SCALE GENOMIC DNA]</scope>
    <source>
        <strain evidence="3">CyL4-1</strain>
    </source>
</reference>
<dbReference type="PANTHER" id="PTHR35272:SF3">
    <property type="entry name" value="THIOL:DISULFIDE INTERCHANGE PROTEIN DSBC"/>
    <property type="match status" value="1"/>
</dbReference>
<dbReference type="AlphaFoldDB" id="A0A5B8XFV5"/>
<feature type="transmembrane region" description="Helical" evidence="1">
    <location>
        <begin position="44"/>
        <end position="66"/>
    </location>
</feature>
<keyword evidence="1" id="KW-1133">Transmembrane helix</keyword>
<dbReference type="InterPro" id="IPR036249">
    <property type="entry name" value="Thioredoxin-like_sf"/>
</dbReference>
<dbReference type="Gene3D" id="3.40.30.10">
    <property type="entry name" value="Glutaredoxin"/>
    <property type="match status" value="1"/>
</dbReference>
<name>A0A5B8XFV5_9RICK</name>
<dbReference type="PANTHER" id="PTHR35272">
    <property type="entry name" value="THIOL:DISULFIDE INTERCHANGE PROTEIN DSBC-RELATED"/>
    <property type="match status" value="1"/>
</dbReference>
<evidence type="ECO:0000313" key="4">
    <source>
        <dbReference type="Proteomes" id="UP000321934"/>
    </source>
</evidence>
<dbReference type="Pfam" id="PF13462">
    <property type="entry name" value="Thioredoxin_4"/>
    <property type="match status" value="1"/>
</dbReference>
<dbReference type="InterPro" id="IPR051470">
    <property type="entry name" value="Thiol:disulfide_interchange"/>
</dbReference>
<dbReference type="Proteomes" id="UP000321934">
    <property type="component" value="Chromosome"/>
</dbReference>
<proteinExistence type="predicted"/>
<organism evidence="3 4">
    <name type="scientific">Candidatus Deianiraea vastatrix</name>
    <dbReference type="NCBI Taxonomy" id="2163644"/>
    <lineage>
        <taxon>Bacteria</taxon>
        <taxon>Pseudomonadati</taxon>
        <taxon>Pseudomonadota</taxon>
        <taxon>Alphaproteobacteria</taxon>
        <taxon>Rickettsiales</taxon>
        <taxon>Candidatus Deianiraeaceae</taxon>
        <taxon>Candidatus Deianiraea</taxon>
    </lineage>
</organism>
<dbReference type="SUPFAM" id="SSF52833">
    <property type="entry name" value="Thioredoxin-like"/>
    <property type="match status" value="1"/>
</dbReference>
<dbReference type="OrthoDB" id="9780147at2"/>
<gene>
    <name evidence="3" type="ORF">Deia_01024</name>
</gene>
<accession>A0A5B8XFV5</accession>
<evidence type="ECO:0000313" key="3">
    <source>
        <dbReference type="EMBL" id="QED23806.1"/>
    </source>
</evidence>
<dbReference type="InterPro" id="IPR012336">
    <property type="entry name" value="Thioredoxin-like_fold"/>
</dbReference>
<sequence length="267" mass="30190">MNVKSLLNFKSFFSKMSNVCCRKNKCSTEGSSCEKKKCCPCRCILKIVLSLLFLSLFNFFFVKFYIKGHGQEIVDAVNASFAKQKEEKMANSKKNASVEYEKLIKDSSVPFIGDKNSNNIIIEIFDYNCGYCKKANDEIRRLFQKRNDVKVLLINAPIMSEASLVAAKASIAVFAKDPEHFDDFHFRLMNHKGQISPQDVYDIAQASTKGRYKAVKDEMESKKTEEAIQASYDILRSLSIQGTPAFIIAGDLIPGFVPAEELLKRLK</sequence>